<organism evidence="4 5">
    <name type="scientific">Colocasia esculenta</name>
    <name type="common">Wild taro</name>
    <name type="synonym">Arum esculentum</name>
    <dbReference type="NCBI Taxonomy" id="4460"/>
    <lineage>
        <taxon>Eukaryota</taxon>
        <taxon>Viridiplantae</taxon>
        <taxon>Streptophyta</taxon>
        <taxon>Embryophyta</taxon>
        <taxon>Tracheophyta</taxon>
        <taxon>Spermatophyta</taxon>
        <taxon>Magnoliopsida</taxon>
        <taxon>Liliopsida</taxon>
        <taxon>Araceae</taxon>
        <taxon>Aroideae</taxon>
        <taxon>Colocasieae</taxon>
        <taxon>Colocasia</taxon>
    </lineage>
</organism>
<protein>
    <recommendedName>
        <fullName evidence="3">LOB domain-containing protein</fullName>
    </recommendedName>
</protein>
<feature type="region of interest" description="Disordered" evidence="2">
    <location>
        <begin position="1"/>
        <end position="24"/>
    </location>
</feature>
<dbReference type="GO" id="GO:0045893">
    <property type="term" value="P:positive regulation of DNA-templated transcription"/>
    <property type="evidence" value="ECO:0007669"/>
    <property type="project" value="TreeGrafter"/>
</dbReference>
<feature type="domain" description="LOB" evidence="3">
    <location>
        <begin position="24"/>
        <end position="126"/>
    </location>
</feature>
<accession>A0A843VVD2</accession>
<dbReference type="EMBL" id="NMUH01002953">
    <property type="protein sequence ID" value="MQM02973.1"/>
    <property type="molecule type" value="Genomic_DNA"/>
</dbReference>
<comment type="similarity">
    <text evidence="1">Belongs to the LOB domain-containing protein family.</text>
</comment>
<gene>
    <name evidence="4" type="ORF">Taro_035743</name>
</gene>
<evidence type="ECO:0000313" key="5">
    <source>
        <dbReference type="Proteomes" id="UP000652761"/>
    </source>
</evidence>
<dbReference type="PROSITE" id="PS50891">
    <property type="entry name" value="LOB"/>
    <property type="match status" value="1"/>
</dbReference>
<evidence type="ECO:0000256" key="1">
    <source>
        <dbReference type="ARBA" id="ARBA00005474"/>
    </source>
</evidence>
<dbReference type="PANTHER" id="PTHR31529">
    <property type="entry name" value="LOB DOMAIN CONTAINING PROTEIN"/>
    <property type="match status" value="1"/>
</dbReference>
<dbReference type="PANTHER" id="PTHR31529:SF26">
    <property type="entry name" value="LOB DOMAIN-CONTAINING PROTEIN CRL1"/>
    <property type="match status" value="1"/>
</dbReference>
<dbReference type="Proteomes" id="UP000652761">
    <property type="component" value="Unassembled WGS sequence"/>
</dbReference>
<dbReference type="OrthoDB" id="668748at2759"/>
<sequence>MERSMRRRDHAAAGYTPSSSDEGGPCEACKFLQRRCMSGCVFAPHFRTEQGTTRFAAVHKVFEASNVSKLLHRVSVPHQGDAAETICFEAQARLSEPIYDCVPTIIALQQQMHLLSSMVATDNIPRCSQQQQQQQHIMPSPPAYSTNSPASGAFPLLGSSCFPSGLCFAVPLSTVMPFPRSLGAWIGGTTEIRRRSGLPPRRL</sequence>
<evidence type="ECO:0000256" key="2">
    <source>
        <dbReference type="SAM" id="MobiDB-lite"/>
    </source>
</evidence>
<dbReference type="GO" id="GO:0005634">
    <property type="term" value="C:nucleus"/>
    <property type="evidence" value="ECO:0007669"/>
    <property type="project" value="TreeGrafter"/>
</dbReference>
<name>A0A843VVD2_COLES</name>
<keyword evidence="5" id="KW-1185">Reference proteome</keyword>
<dbReference type="AlphaFoldDB" id="A0A843VVD2"/>
<proteinExistence type="inferred from homology"/>
<reference evidence="4" key="1">
    <citation type="submission" date="2017-07" db="EMBL/GenBank/DDBJ databases">
        <title>Taro Niue Genome Assembly and Annotation.</title>
        <authorList>
            <person name="Atibalentja N."/>
            <person name="Keating K."/>
            <person name="Fields C.J."/>
        </authorList>
    </citation>
    <scope>NUCLEOTIDE SEQUENCE</scope>
    <source>
        <strain evidence="4">Niue_2</strain>
        <tissue evidence="4">Leaf</tissue>
    </source>
</reference>
<evidence type="ECO:0000313" key="4">
    <source>
        <dbReference type="EMBL" id="MQM02973.1"/>
    </source>
</evidence>
<comment type="caution">
    <text evidence="4">The sequence shown here is derived from an EMBL/GenBank/DDBJ whole genome shotgun (WGS) entry which is preliminary data.</text>
</comment>
<evidence type="ECO:0000259" key="3">
    <source>
        <dbReference type="PROSITE" id="PS50891"/>
    </source>
</evidence>
<dbReference type="GO" id="GO:0009755">
    <property type="term" value="P:hormone-mediated signaling pathway"/>
    <property type="evidence" value="ECO:0007669"/>
    <property type="project" value="TreeGrafter"/>
</dbReference>
<dbReference type="Pfam" id="PF03195">
    <property type="entry name" value="LOB"/>
    <property type="match status" value="1"/>
</dbReference>
<dbReference type="InterPro" id="IPR004883">
    <property type="entry name" value="LOB"/>
</dbReference>